<evidence type="ECO:0000313" key="2">
    <source>
        <dbReference type="EMBL" id="KAL3123459.1"/>
    </source>
</evidence>
<feature type="compositionally biased region" description="Polar residues" evidence="1">
    <location>
        <begin position="107"/>
        <end position="119"/>
    </location>
</feature>
<comment type="caution">
    <text evidence="2">The sequence shown here is derived from an EMBL/GenBank/DDBJ whole genome shotgun (WGS) entry which is preliminary data.</text>
</comment>
<proteinExistence type="predicted"/>
<protein>
    <submittedName>
        <fullName evidence="2">Uncharacterized protein</fullName>
    </submittedName>
</protein>
<accession>A0ABD2MAN4</accession>
<gene>
    <name evidence="2" type="ORF">niasHT_004631</name>
</gene>
<reference evidence="2 3" key="1">
    <citation type="submission" date="2024-10" db="EMBL/GenBank/DDBJ databases">
        <authorList>
            <person name="Kim D."/>
        </authorList>
    </citation>
    <scope>NUCLEOTIDE SEQUENCE [LARGE SCALE GENOMIC DNA]</scope>
    <source>
        <strain evidence="2">BH-2024</strain>
    </source>
</reference>
<feature type="region of interest" description="Disordered" evidence="1">
    <location>
        <begin position="89"/>
        <end position="119"/>
    </location>
</feature>
<dbReference type="AlphaFoldDB" id="A0ABD2MAN4"/>
<dbReference type="Proteomes" id="UP001620626">
    <property type="component" value="Unassembled WGS sequence"/>
</dbReference>
<sequence>MRRIWLKRTNEEDLFGERGKLGGGRLVTVGSISWQIASAQEKGKKRDPKFMALSAPNFAAGNSLGKSEFCAKFNETVVGTERTDEVKWSRMSMDGQEEQHQQKHQQRNSLTHSPPGTNQLSIIHKFIAGERLETEIGKDTKIAGEKEEIIKEKGRIIKSKP</sequence>
<dbReference type="EMBL" id="JBICBT010000101">
    <property type="protein sequence ID" value="KAL3123459.1"/>
    <property type="molecule type" value="Genomic_DNA"/>
</dbReference>
<organism evidence="2 3">
    <name type="scientific">Heterodera trifolii</name>
    <dbReference type="NCBI Taxonomy" id="157864"/>
    <lineage>
        <taxon>Eukaryota</taxon>
        <taxon>Metazoa</taxon>
        <taxon>Ecdysozoa</taxon>
        <taxon>Nematoda</taxon>
        <taxon>Chromadorea</taxon>
        <taxon>Rhabditida</taxon>
        <taxon>Tylenchina</taxon>
        <taxon>Tylenchomorpha</taxon>
        <taxon>Tylenchoidea</taxon>
        <taxon>Heteroderidae</taxon>
        <taxon>Heteroderinae</taxon>
        <taxon>Heterodera</taxon>
    </lineage>
</organism>
<evidence type="ECO:0000313" key="3">
    <source>
        <dbReference type="Proteomes" id="UP001620626"/>
    </source>
</evidence>
<evidence type="ECO:0000256" key="1">
    <source>
        <dbReference type="SAM" id="MobiDB-lite"/>
    </source>
</evidence>
<name>A0ABD2MAN4_9BILA</name>
<keyword evidence="3" id="KW-1185">Reference proteome</keyword>